<feature type="non-terminal residue" evidence="1">
    <location>
        <position position="1"/>
    </location>
</feature>
<name>A0A9N9EWE6_9GLOM</name>
<protein>
    <submittedName>
        <fullName evidence="1">15232_t:CDS:1</fullName>
    </submittedName>
</protein>
<comment type="caution">
    <text evidence="1">The sequence shown here is derived from an EMBL/GenBank/DDBJ whole genome shotgun (WGS) entry which is preliminary data.</text>
</comment>
<evidence type="ECO:0000313" key="1">
    <source>
        <dbReference type="EMBL" id="CAG8695123.1"/>
    </source>
</evidence>
<keyword evidence="2" id="KW-1185">Reference proteome</keyword>
<dbReference type="OrthoDB" id="2315391at2759"/>
<evidence type="ECO:0000313" key="2">
    <source>
        <dbReference type="Proteomes" id="UP000789396"/>
    </source>
</evidence>
<gene>
    <name evidence="1" type="ORF">RFULGI_LOCUS10173</name>
</gene>
<dbReference type="EMBL" id="CAJVPZ010019607">
    <property type="protein sequence ID" value="CAG8695123.1"/>
    <property type="molecule type" value="Genomic_DNA"/>
</dbReference>
<feature type="non-terminal residue" evidence="1">
    <location>
        <position position="435"/>
    </location>
</feature>
<dbReference type="Proteomes" id="UP000789396">
    <property type="component" value="Unassembled WGS sequence"/>
</dbReference>
<reference evidence="1" key="1">
    <citation type="submission" date="2021-06" db="EMBL/GenBank/DDBJ databases">
        <authorList>
            <person name="Kallberg Y."/>
            <person name="Tangrot J."/>
            <person name="Rosling A."/>
        </authorList>
    </citation>
    <scope>NUCLEOTIDE SEQUENCE</scope>
    <source>
        <strain evidence="1">IN212</strain>
    </source>
</reference>
<sequence>LFASTTQLPPELSLQLKDANFFESSNDYCLETFRKYKTERNENFSPSQHGVYKQQLQKIASLNEPRYKCYKEKAQNIRTDTFNIIFKILQEARPDPRRQINDSIGIMPLKDCDIQRLINVINNNIHNATHGKDISKEHYQFLVCGEHFLIQYDPSNNWKLKSWIHQLLSDTGGFPHALEYLLEHFFDEIERHNPNIFFNEVASDLDKHLTWALIHYSIRSIPVMKTDIPSQEYLDESFEVLERDRHLVLNHHGDNKYVDWERFVAEFEAFHNNVLIELNKKVKSLQEIYHSTYGHKNILELHIKLRPLTVRHIWEQFSCLKLSNSIDLSDVDWRSNNIIINGWAAPFADCFRREITDDETFLLIAEHKKNLRVLEKAQEPLRSRNEIMEKIPEMKNHPDAVKMMTFFPYEDDIRDLDSPKKRCIDPECQRMSHVK</sequence>
<proteinExistence type="predicted"/>
<organism evidence="1 2">
    <name type="scientific">Racocetra fulgida</name>
    <dbReference type="NCBI Taxonomy" id="60492"/>
    <lineage>
        <taxon>Eukaryota</taxon>
        <taxon>Fungi</taxon>
        <taxon>Fungi incertae sedis</taxon>
        <taxon>Mucoromycota</taxon>
        <taxon>Glomeromycotina</taxon>
        <taxon>Glomeromycetes</taxon>
        <taxon>Diversisporales</taxon>
        <taxon>Gigasporaceae</taxon>
        <taxon>Racocetra</taxon>
    </lineage>
</organism>
<dbReference type="AlphaFoldDB" id="A0A9N9EWE6"/>
<accession>A0A9N9EWE6</accession>